<dbReference type="InterPro" id="IPR021109">
    <property type="entry name" value="Peptidase_aspartic_dom_sf"/>
</dbReference>
<evidence type="ECO:0000256" key="1">
    <source>
        <dbReference type="SAM" id="MobiDB-lite"/>
    </source>
</evidence>
<feature type="region of interest" description="Disordered" evidence="1">
    <location>
        <begin position="83"/>
        <end position="137"/>
    </location>
</feature>
<evidence type="ECO:0000313" key="3">
    <source>
        <dbReference type="Proteomes" id="UP001396334"/>
    </source>
</evidence>
<sequence>MPRQNPQQILARQQYQQPNDYKNLENTLTQFMAQTSAYMAHTDRFIQKTDAFMDRREMKLQNHDATLQSLKTQVGQISKILNKRPVGGFPSDTEVAKAAATDAPAKADEPDEADEDHNDPTNTSKGESSAESTHTRKKRIEQFETTAGTETCLALMHNKVPAKKADLESFTIECSIGLNYSTNALCDPGASINLMPKSVFKNLGIGEVKSTTVML</sequence>
<dbReference type="PANTHER" id="PTHR33067">
    <property type="entry name" value="RNA-DIRECTED DNA POLYMERASE-RELATED"/>
    <property type="match status" value="1"/>
</dbReference>
<reference evidence="2 3" key="1">
    <citation type="journal article" date="2024" name="G3 (Bethesda)">
        <title>Genome assembly of Hibiscus sabdariffa L. provides insights into metabolisms of medicinal natural products.</title>
        <authorList>
            <person name="Kim T."/>
        </authorList>
    </citation>
    <scope>NUCLEOTIDE SEQUENCE [LARGE SCALE GENOMIC DNA]</scope>
    <source>
        <strain evidence="2">TK-2024</strain>
        <tissue evidence="2">Old leaves</tissue>
    </source>
</reference>
<evidence type="ECO:0000313" key="2">
    <source>
        <dbReference type="EMBL" id="KAK8984871.1"/>
    </source>
</evidence>
<feature type="compositionally biased region" description="Low complexity" evidence="1">
    <location>
        <begin position="92"/>
        <end position="104"/>
    </location>
</feature>
<dbReference type="Gene3D" id="2.40.70.10">
    <property type="entry name" value="Acid Proteases"/>
    <property type="match status" value="1"/>
</dbReference>
<accession>A0ABR2P9E8</accession>
<protein>
    <submittedName>
        <fullName evidence="2">Uncharacterized protein</fullName>
    </submittedName>
</protein>
<keyword evidence="3" id="KW-1185">Reference proteome</keyword>
<gene>
    <name evidence="2" type="ORF">V6N11_064417</name>
</gene>
<comment type="caution">
    <text evidence="2">The sequence shown here is derived from an EMBL/GenBank/DDBJ whole genome shotgun (WGS) entry which is preliminary data.</text>
</comment>
<dbReference type="Proteomes" id="UP001396334">
    <property type="component" value="Unassembled WGS sequence"/>
</dbReference>
<dbReference type="EMBL" id="JBBPBN010000074">
    <property type="protein sequence ID" value="KAK8984871.1"/>
    <property type="molecule type" value="Genomic_DNA"/>
</dbReference>
<proteinExistence type="predicted"/>
<name>A0ABR2P9E8_9ROSI</name>
<feature type="compositionally biased region" description="Polar residues" evidence="1">
    <location>
        <begin position="120"/>
        <end position="132"/>
    </location>
</feature>
<organism evidence="2 3">
    <name type="scientific">Hibiscus sabdariffa</name>
    <name type="common">roselle</name>
    <dbReference type="NCBI Taxonomy" id="183260"/>
    <lineage>
        <taxon>Eukaryota</taxon>
        <taxon>Viridiplantae</taxon>
        <taxon>Streptophyta</taxon>
        <taxon>Embryophyta</taxon>
        <taxon>Tracheophyta</taxon>
        <taxon>Spermatophyta</taxon>
        <taxon>Magnoliopsida</taxon>
        <taxon>eudicotyledons</taxon>
        <taxon>Gunneridae</taxon>
        <taxon>Pentapetalae</taxon>
        <taxon>rosids</taxon>
        <taxon>malvids</taxon>
        <taxon>Malvales</taxon>
        <taxon>Malvaceae</taxon>
        <taxon>Malvoideae</taxon>
        <taxon>Hibiscus</taxon>
    </lineage>
</organism>